<dbReference type="EC" id="3.2.2.27" evidence="15"/>
<keyword evidence="21" id="KW-1185">Reference proteome</keyword>
<dbReference type="Gene3D" id="4.10.280.10">
    <property type="entry name" value="Helix-loop-helix DNA-binding domain"/>
    <property type="match status" value="1"/>
</dbReference>
<dbReference type="SMART" id="SM00353">
    <property type="entry name" value="HLH"/>
    <property type="match status" value="1"/>
</dbReference>
<dbReference type="PANTHER" id="PTHR15741:SF40">
    <property type="entry name" value="MLX-INTERACTING PROTEIN"/>
    <property type="match status" value="1"/>
</dbReference>
<comment type="catalytic activity">
    <reaction evidence="12">
        <text>a 2'-deoxyuridine in double-stranded DNA + H2O = a 2'-deoxyribose 5'-monophosphate in double-stranded DNA + uracil</text>
        <dbReference type="Rhea" id="RHEA:81455"/>
        <dbReference type="Rhea" id="RHEA-COMP:14231"/>
        <dbReference type="Rhea" id="RHEA-COMP:17071"/>
        <dbReference type="ChEBI" id="CHEBI:15377"/>
        <dbReference type="ChEBI" id="CHEBI:17568"/>
        <dbReference type="ChEBI" id="CHEBI:133902"/>
        <dbReference type="ChEBI" id="CHEBI:139095"/>
    </reaction>
    <physiologicalReaction direction="left-to-right" evidence="12">
        <dbReference type="Rhea" id="RHEA:81456"/>
    </physiologicalReaction>
</comment>
<evidence type="ECO:0000256" key="10">
    <source>
        <dbReference type="ARBA" id="ARBA00023204"/>
    </source>
</evidence>
<name>A0AAE0Q6Y1_9TELE</name>
<dbReference type="InterPro" id="IPR036638">
    <property type="entry name" value="HLH_DNA-bd_sf"/>
</dbReference>
<dbReference type="InterPro" id="IPR018085">
    <property type="entry name" value="Ura-DNA_Glyclase_AS"/>
</dbReference>
<dbReference type="NCBIfam" id="TIGR00628">
    <property type="entry name" value="ung"/>
    <property type="match status" value="1"/>
</dbReference>
<keyword evidence="11 15" id="KW-0539">Nucleus</keyword>
<proteinExistence type="inferred from homology"/>
<comment type="caution">
    <text evidence="20">The sequence shown here is derived from an EMBL/GenBank/DDBJ whole genome shotgun (WGS) entry which is preliminary data.</text>
</comment>
<dbReference type="Proteomes" id="UP001274896">
    <property type="component" value="Unassembled WGS sequence"/>
</dbReference>
<feature type="compositionally biased region" description="Pro residues" evidence="18">
    <location>
        <begin position="1068"/>
        <end position="1079"/>
    </location>
</feature>
<dbReference type="GO" id="GO:0005654">
    <property type="term" value="C:nucleoplasm"/>
    <property type="evidence" value="ECO:0007669"/>
    <property type="project" value="UniProtKB-ARBA"/>
</dbReference>
<comment type="catalytic activity">
    <reaction evidence="15">
        <text>Hydrolyzes single-stranded DNA or mismatched double-stranded DNA and polynucleotides, releasing free uracil.</text>
        <dbReference type="EC" id="3.2.2.27"/>
    </reaction>
</comment>
<dbReference type="GO" id="GO:0006284">
    <property type="term" value="P:base-excision repair"/>
    <property type="evidence" value="ECO:0007669"/>
    <property type="project" value="UniProtKB-UniRule"/>
</dbReference>
<feature type="compositionally biased region" description="Polar residues" evidence="18">
    <location>
        <begin position="1261"/>
        <end position="1270"/>
    </location>
</feature>
<feature type="region of interest" description="Disordered" evidence="18">
    <location>
        <begin position="1243"/>
        <end position="1270"/>
    </location>
</feature>
<dbReference type="InterPro" id="IPR005122">
    <property type="entry name" value="Uracil-DNA_glycosylase-like"/>
</dbReference>
<comment type="subcellular location">
    <subcellularLocation>
        <location evidence="15">Mitochondrion</location>
    </subcellularLocation>
    <subcellularLocation>
        <location evidence="15">Nucleus</location>
    </subcellularLocation>
</comment>
<dbReference type="GO" id="GO:0005739">
    <property type="term" value="C:mitochondrion"/>
    <property type="evidence" value="ECO:0007669"/>
    <property type="project" value="UniProtKB-SubCell"/>
</dbReference>
<dbReference type="FunFam" id="3.40.470.10:FF:000004">
    <property type="entry name" value="Uracil-DNA glycosylase"/>
    <property type="match status" value="1"/>
</dbReference>
<keyword evidence="4 15" id="KW-0378">Hydrolase</keyword>
<dbReference type="EMBL" id="JAUCMX010000021">
    <property type="protein sequence ID" value="KAK3514460.1"/>
    <property type="molecule type" value="Genomic_DNA"/>
</dbReference>
<dbReference type="GO" id="GO:0046983">
    <property type="term" value="F:protein dimerization activity"/>
    <property type="evidence" value="ECO:0007669"/>
    <property type="project" value="InterPro"/>
</dbReference>
<dbReference type="FunFam" id="4.10.280.10:FF:000028">
    <property type="entry name" value="MLX interacting protein like"/>
    <property type="match status" value="1"/>
</dbReference>
<feature type="region of interest" description="Disordered" evidence="18">
    <location>
        <begin position="328"/>
        <end position="371"/>
    </location>
</feature>
<sequence length="1484" mass="168242">MIGQKSIKSFFSPTSKKRDFYELTGSEDVCDVKKLKAESDVPLSPEQLDRIARNKAAALERLSSRRGPVGVGESWRKALGTEFNKHYFYIGNQTLLISPAQFFLCKLYIYFLCIFPQLMNFVDDERQKHTVYPPPEHVFTWTQMCQIEDVKVVVLGQDPYHGPNQAHGLCFSVQRPVPPPPSLVNMYKELESDIEGFHHPGHGDLTGWAKQGVLLLNAVLTVRAHQANSHKDKGWETFTDGVVQWLSANLEGLVFMLWGAYAQKKGAAIDRKRHHVLQTVHPSPLSAHRGFFGCKHFSKTNELLLKSGKKPIDWNALSAEELLNKERRGGRGGVMATRAQRRVAPSMDREQHDDDSDTEETHLGLKKSDGREPQIIHSGHFMVSTPHIEHPPKKGYDFDTVNKQTCQTYHFGKASASHLSIDASLTKLFECMTLAYRPVHNTTLHGRLVSPKWKNFKGLKLLWRDKIRLNNAIWRAWYIQYLEKRENPVCHFVTPLDGTMDSGVHRPAEAIATEGKYWKRRIEIVLREYHKWRTYFKKRLQKHKDDDLSSLLKVVLPDDWETTAEVIRETGRKVLGVSSGRRKEDKETWWWNEEVQDSIQRKRLAKKKWDMDRTEENRQEYKELQRRVKREVSKAKQKAYEELYTRLDTREGEKDLYRLARQRDRDGKDVQQKVDKIRKDEVRKALKRMKSGKAVGPDDIPVEVWKCLGEAAVEFLANLFNRVLENLEKAYDRVPREELWYCMRKSGVAEKYVRVVQDMYERSRTVVRCAVVMDQLSEEVRQESPWTMMFADDIVICSESRQQVEENLERWRFALERRGMKVSRIQSNGECGNEKISARIKGKVYRTVVRAAMLYGLETVSLRKRQESELEGAEEQFSLFGEVHPDILRMPFCQDDEAAGFTRRSSRRSQDSPMPMEMDPIFDMDVLMSEFSDTLFSTLSSHQPIAWPNPREIAHAGNADMIQPGLIPLQPNLDFMDTFEPLQDLFHTLRQLSYPTTSPTAPTTTPLSSSSSSTQTQTSLLSPINLPTELSISLAPSPPSLPSRDTYQQDYMPLFTEQIAPQPAAAPIMPPPAPLPPQPSHSLQCQAVGAVPRSSSPSTVKHTGPSSVPPRSNITISPRPSRQDQAIPCISLPPQPQSFALPRPIQPAGSAKKSRHIPIVPATPVSSPHLILTGPAGAVLVTQSPLKTDVPSTAGVVITSTSIPHGSGFHILPPNQNSAQHIVPKEETTLSSNKSSVPAACTALDGRTSGQGSPLGAEQVPSPQSPLSSCTSVLAKNEPNPNRRVKHKSAEQKRRSNINIGFKTLCSLVPSLKSQSNISNATTLQKTVEYIGKLQQERHQMQEETRRLREQIEELNASISLCQEQLPATGVPITRHRFDHMKEKFDEYVKNRTLQNWKFWIFSIIIKPLFESFNGSVSTTNKSKLCETTMQWLDRDCALPVLRPMVLGTLRQLSTTTSILTDPTLLPEEAKQAVVNSRQNSTKS</sequence>
<dbReference type="PROSITE" id="PS00130">
    <property type="entry name" value="U_DNA_GLYCOSYLASE"/>
    <property type="match status" value="1"/>
</dbReference>
<dbReference type="InterPro" id="IPR002043">
    <property type="entry name" value="UDG_fam1"/>
</dbReference>
<evidence type="ECO:0000256" key="5">
    <source>
        <dbReference type="ARBA" id="ARBA00022990"/>
    </source>
</evidence>
<feature type="region of interest" description="Disordered" evidence="18">
    <location>
        <begin position="1134"/>
        <end position="1155"/>
    </location>
</feature>
<dbReference type="InterPro" id="IPR052207">
    <property type="entry name" value="Max-like/E-box_TFs"/>
</dbReference>
<accession>A0AAE0Q6Y1</accession>
<evidence type="ECO:0000256" key="12">
    <source>
        <dbReference type="ARBA" id="ARBA00052069"/>
    </source>
</evidence>
<feature type="coiled-coil region" evidence="17">
    <location>
        <begin position="1324"/>
        <end position="1365"/>
    </location>
</feature>
<feature type="coiled-coil region" evidence="17">
    <location>
        <begin position="604"/>
        <end position="638"/>
    </location>
</feature>
<evidence type="ECO:0000256" key="8">
    <source>
        <dbReference type="ARBA" id="ARBA00023128"/>
    </source>
</evidence>
<dbReference type="NCBIfam" id="NF003589">
    <property type="entry name" value="PRK05254.1-2"/>
    <property type="match status" value="1"/>
</dbReference>
<dbReference type="Gene3D" id="3.40.470.10">
    <property type="entry name" value="Uracil-DNA glycosylase-like domain"/>
    <property type="match status" value="1"/>
</dbReference>
<dbReference type="GO" id="GO:0004844">
    <property type="term" value="F:uracil DNA N-glycosylase activity"/>
    <property type="evidence" value="ECO:0007669"/>
    <property type="project" value="UniProtKB-UniRule"/>
</dbReference>
<keyword evidence="17" id="KW-0175">Coiled coil</keyword>
<keyword evidence="2" id="KW-0597">Phosphoprotein</keyword>
<keyword evidence="10 15" id="KW-0234">DNA repair</keyword>
<evidence type="ECO:0000256" key="11">
    <source>
        <dbReference type="ARBA" id="ARBA00023242"/>
    </source>
</evidence>
<keyword evidence="8 15" id="KW-0496">Mitochondrion</keyword>
<dbReference type="PANTHER" id="PTHR15741">
    <property type="entry name" value="BASIC HELIX-LOOP-HELIX ZIP TRANSCRIPTION FACTOR"/>
    <property type="match status" value="1"/>
</dbReference>
<keyword evidence="6" id="KW-0805">Transcription regulation</keyword>
<evidence type="ECO:0000313" key="20">
    <source>
        <dbReference type="EMBL" id="KAK3514460.1"/>
    </source>
</evidence>
<evidence type="ECO:0000256" key="9">
    <source>
        <dbReference type="ARBA" id="ARBA00023163"/>
    </source>
</evidence>
<dbReference type="HAMAP" id="MF_00148">
    <property type="entry name" value="UDG"/>
    <property type="match status" value="1"/>
</dbReference>
<feature type="compositionally biased region" description="Polar residues" evidence="18">
    <location>
        <begin position="1093"/>
        <end position="1121"/>
    </location>
</feature>
<dbReference type="CDD" id="cd10027">
    <property type="entry name" value="UDG-F1-like"/>
    <property type="match status" value="1"/>
</dbReference>
<dbReference type="SMART" id="SM00987">
    <property type="entry name" value="UreE_C"/>
    <property type="match status" value="1"/>
</dbReference>
<keyword evidence="5" id="KW-0007">Acetylation</keyword>
<dbReference type="SUPFAM" id="SSF52141">
    <property type="entry name" value="Uracil-DNA glycosylase-like"/>
    <property type="match status" value="1"/>
</dbReference>
<evidence type="ECO:0000256" key="15">
    <source>
        <dbReference type="HAMAP-Rule" id="MF_03166"/>
    </source>
</evidence>
<dbReference type="SMART" id="SM00986">
    <property type="entry name" value="UDG"/>
    <property type="match status" value="1"/>
</dbReference>
<evidence type="ECO:0000256" key="1">
    <source>
        <dbReference type="ARBA" id="ARBA00008184"/>
    </source>
</evidence>
<dbReference type="InterPro" id="IPR036895">
    <property type="entry name" value="Uracil-DNA_glycosylase-like_sf"/>
</dbReference>
<comment type="subunit">
    <text evidence="14">Interacts with RPA2 subunit of the RPA trimer; this interaction mediates UNG2 recruitment to RPA-coated single-stranded DNA at stalled replication forks. Interacts with PCNA; this interaction mediates UNG2 recruitment to S-phase replication foci. Interacts (via N-terminus) with FAM72A.</text>
</comment>
<dbReference type="Pfam" id="PF03167">
    <property type="entry name" value="UDG"/>
    <property type="match status" value="1"/>
</dbReference>
<evidence type="ECO:0000256" key="18">
    <source>
        <dbReference type="SAM" id="MobiDB-lite"/>
    </source>
</evidence>
<keyword evidence="9" id="KW-0804">Transcription</keyword>
<evidence type="ECO:0000313" key="21">
    <source>
        <dbReference type="Proteomes" id="UP001274896"/>
    </source>
</evidence>
<dbReference type="GO" id="GO:0000981">
    <property type="term" value="F:DNA-binding transcription factor activity, RNA polymerase II-specific"/>
    <property type="evidence" value="ECO:0007669"/>
    <property type="project" value="TreeGrafter"/>
</dbReference>
<evidence type="ECO:0000256" key="14">
    <source>
        <dbReference type="ARBA" id="ARBA00064140"/>
    </source>
</evidence>
<evidence type="ECO:0000256" key="17">
    <source>
        <dbReference type="SAM" id="Coils"/>
    </source>
</evidence>
<dbReference type="NCBIfam" id="NF003588">
    <property type="entry name" value="PRK05254.1-1"/>
    <property type="match status" value="1"/>
</dbReference>
<dbReference type="Pfam" id="PF00010">
    <property type="entry name" value="HLH"/>
    <property type="match status" value="1"/>
</dbReference>
<dbReference type="InterPro" id="IPR011598">
    <property type="entry name" value="bHLH_dom"/>
</dbReference>
<evidence type="ECO:0000256" key="2">
    <source>
        <dbReference type="ARBA" id="ARBA00022553"/>
    </source>
</evidence>
<dbReference type="GO" id="GO:0000978">
    <property type="term" value="F:RNA polymerase II cis-regulatory region sequence-specific DNA binding"/>
    <property type="evidence" value="ECO:0007669"/>
    <property type="project" value="TreeGrafter"/>
</dbReference>
<evidence type="ECO:0000256" key="4">
    <source>
        <dbReference type="ARBA" id="ARBA00022801"/>
    </source>
</evidence>
<dbReference type="NCBIfam" id="NF003592">
    <property type="entry name" value="PRK05254.1-5"/>
    <property type="match status" value="1"/>
</dbReference>
<dbReference type="NCBIfam" id="NF003591">
    <property type="entry name" value="PRK05254.1-4"/>
    <property type="match status" value="1"/>
</dbReference>
<evidence type="ECO:0000256" key="16">
    <source>
        <dbReference type="PROSITE-ProRule" id="PRU10072"/>
    </source>
</evidence>
<evidence type="ECO:0000256" key="3">
    <source>
        <dbReference type="ARBA" id="ARBA00022763"/>
    </source>
</evidence>
<keyword evidence="7" id="KW-0238">DNA-binding</keyword>
<comment type="function">
    <text evidence="15">Excises uracil residues from the DNA which can arise as a result of misincorporation of dUMP residues by DNA polymerase or due to deamination of cytosine.</text>
</comment>
<feature type="domain" description="BHLH" evidence="19">
    <location>
        <begin position="1282"/>
        <end position="1334"/>
    </location>
</feature>
<organism evidence="20 21">
    <name type="scientific">Hemibagrus guttatus</name>
    <dbReference type="NCBI Taxonomy" id="175788"/>
    <lineage>
        <taxon>Eukaryota</taxon>
        <taxon>Metazoa</taxon>
        <taxon>Chordata</taxon>
        <taxon>Craniata</taxon>
        <taxon>Vertebrata</taxon>
        <taxon>Euteleostomi</taxon>
        <taxon>Actinopterygii</taxon>
        <taxon>Neopterygii</taxon>
        <taxon>Teleostei</taxon>
        <taxon>Ostariophysi</taxon>
        <taxon>Siluriformes</taxon>
        <taxon>Bagridae</taxon>
        <taxon>Hemibagrus</taxon>
    </lineage>
</organism>
<reference evidence="20" key="1">
    <citation type="submission" date="2023-06" db="EMBL/GenBank/DDBJ databases">
        <title>Male Hemibagrus guttatus genome.</title>
        <authorList>
            <person name="Bian C."/>
        </authorList>
    </citation>
    <scope>NUCLEOTIDE SEQUENCE</scope>
    <source>
        <strain evidence="20">Male_cb2023</strain>
        <tissue evidence="20">Muscle</tissue>
    </source>
</reference>
<feature type="compositionally biased region" description="Basic and acidic residues" evidence="18">
    <location>
        <begin position="359"/>
        <end position="371"/>
    </location>
</feature>
<evidence type="ECO:0000256" key="6">
    <source>
        <dbReference type="ARBA" id="ARBA00023015"/>
    </source>
</evidence>
<keyword evidence="3 15" id="KW-0227">DNA damage</keyword>
<dbReference type="PROSITE" id="PS50888">
    <property type="entry name" value="BHLH"/>
    <property type="match status" value="1"/>
</dbReference>
<comment type="catalytic activity">
    <reaction evidence="13">
        <text>a 2'-deoxyuridine in single-stranded DNA + H2O = a 2'-deoxyribose 5'-monophosphate in single-stranded DNA + uracil</text>
        <dbReference type="Rhea" id="RHEA:81459"/>
        <dbReference type="Rhea" id="RHEA-COMP:12847"/>
        <dbReference type="Rhea" id="RHEA-COMP:19684"/>
        <dbReference type="ChEBI" id="CHEBI:15377"/>
        <dbReference type="ChEBI" id="CHEBI:17568"/>
        <dbReference type="ChEBI" id="CHEBI:133902"/>
        <dbReference type="ChEBI" id="CHEBI:139095"/>
    </reaction>
    <physiologicalReaction direction="left-to-right" evidence="13">
        <dbReference type="Rhea" id="RHEA:81460"/>
    </physiologicalReaction>
</comment>
<evidence type="ECO:0000259" key="19">
    <source>
        <dbReference type="PROSITE" id="PS50888"/>
    </source>
</evidence>
<evidence type="ECO:0000256" key="7">
    <source>
        <dbReference type="ARBA" id="ARBA00023125"/>
    </source>
</evidence>
<gene>
    <name evidence="15" type="primary">UNG</name>
    <name evidence="15" type="synonym">UNG1</name>
    <name evidence="20" type="ORF">QTP70_018699</name>
</gene>
<feature type="region of interest" description="Disordered" evidence="18">
    <location>
        <begin position="1064"/>
        <end position="1121"/>
    </location>
</feature>
<feature type="active site" description="Proton acceptor" evidence="15 16">
    <location>
        <position position="158"/>
    </location>
</feature>
<dbReference type="SUPFAM" id="SSF47459">
    <property type="entry name" value="HLH, helix-loop-helix DNA-binding domain"/>
    <property type="match status" value="1"/>
</dbReference>
<feature type="region of interest" description="Disordered" evidence="18">
    <location>
        <begin position="995"/>
        <end position="1020"/>
    </location>
</feature>
<evidence type="ECO:0000256" key="13">
    <source>
        <dbReference type="ARBA" id="ARBA00052828"/>
    </source>
</evidence>
<protein>
    <recommendedName>
        <fullName evidence="15">Uracil-DNA glycosylase</fullName>
        <shortName evidence="15">UDG</shortName>
        <ecNumber evidence="15">3.2.2.27</ecNumber>
    </recommendedName>
</protein>
<comment type="similarity">
    <text evidence="1 15">Belongs to the uracil-DNA glycosylase (UDG) superfamily. UNG family.</text>
</comment>